<dbReference type="PANTHER" id="PTHR32017:SF3">
    <property type="entry name" value="SPINDLE AND KINETOCHORE-ASSOCIATED PROTEIN 2"/>
    <property type="match status" value="1"/>
</dbReference>
<accession>A0A9W7CKE2</accession>
<evidence type="ECO:0000256" key="4">
    <source>
        <dbReference type="ARBA" id="ARBA00022454"/>
    </source>
</evidence>
<evidence type="ECO:0000313" key="16">
    <source>
        <dbReference type="Proteomes" id="UP001165122"/>
    </source>
</evidence>
<keyword evidence="8" id="KW-0498">Mitosis</keyword>
<dbReference type="InterPro" id="IPR042091">
    <property type="entry name" value="Ska2_N"/>
</dbReference>
<evidence type="ECO:0000259" key="14">
    <source>
        <dbReference type="Pfam" id="PF16740"/>
    </source>
</evidence>
<dbReference type="Pfam" id="PF16740">
    <property type="entry name" value="SKA2"/>
    <property type="match status" value="1"/>
</dbReference>
<keyword evidence="5" id="KW-0963">Cytoplasm</keyword>
<dbReference type="GO" id="GO:0000278">
    <property type="term" value="P:mitotic cell cycle"/>
    <property type="evidence" value="ECO:0007669"/>
    <property type="project" value="TreeGrafter"/>
</dbReference>
<dbReference type="OrthoDB" id="193920at2759"/>
<keyword evidence="7" id="KW-0493">Microtubule</keyword>
<dbReference type="GO" id="GO:0000940">
    <property type="term" value="C:outer kinetochore"/>
    <property type="evidence" value="ECO:0007669"/>
    <property type="project" value="InterPro"/>
</dbReference>
<evidence type="ECO:0000313" key="15">
    <source>
        <dbReference type="EMBL" id="GMI08077.1"/>
    </source>
</evidence>
<evidence type="ECO:0000256" key="11">
    <source>
        <dbReference type="ARBA" id="ARBA00023306"/>
    </source>
</evidence>
<keyword evidence="10" id="KW-0206">Cytoskeleton</keyword>
<dbReference type="GO" id="GO:0051301">
    <property type="term" value="P:cell division"/>
    <property type="evidence" value="ECO:0007669"/>
    <property type="project" value="UniProtKB-KW"/>
</dbReference>
<comment type="similarity">
    <text evidence="3">Belongs to the SKA2 family.</text>
</comment>
<comment type="subcellular location">
    <subcellularLocation>
        <location evidence="2">Chromosome</location>
        <location evidence="2">Centromere</location>
        <location evidence="2">Kinetochore</location>
    </subcellularLocation>
    <subcellularLocation>
        <location evidence="1">Cytoplasm</location>
        <location evidence="1">Cytoskeleton</location>
        <location evidence="1">Spindle</location>
    </subcellularLocation>
</comment>
<evidence type="ECO:0000256" key="6">
    <source>
        <dbReference type="ARBA" id="ARBA00022618"/>
    </source>
</evidence>
<keyword evidence="16" id="KW-1185">Reference proteome</keyword>
<keyword evidence="11" id="KW-0131">Cell cycle</keyword>
<reference evidence="16" key="1">
    <citation type="journal article" date="2023" name="Commun. Biol.">
        <title>Genome analysis of Parmales, the sister group of diatoms, reveals the evolutionary specialization of diatoms from phago-mixotrophs to photoautotrophs.</title>
        <authorList>
            <person name="Ban H."/>
            <person name="Sato S."/>
            <person name="Yoshikawa S."/>
            <person name="Yamada K."/>
            <person name="Nakamura Y."/>
            <person name="Ichinomiya M."/>
            <person name="Sato N."/>
            <person name="Blanc-Mathieu R."/>
            <person name="Endo H."/>
            <person name="Kuwata A."/>
            <person name="Ogata H."/>
        </authorList>
    </citation>
    <scope>NUCLEOTIDE SEQUENCE [LARGE SCALE GENOMIC DNA]</scope>
    <source>
        <strain evidence="16">NIES 3700</strain>
    </source>
</reference>
<sequence length="259" mass="28073">MEAADALSSALSKVATNLSTIQHAFSSDFKNFEKSGDVPNPEKLLLRLKSLEQKITTLSTTASNLISNRQPLIQSTSSALLSNYLTLNYLSTRANYKPETLNNPFAEQASGTVELVNRESISVELASQLKLVQADEVNPIVNKVLSLSDSTNVPLSESTTQPSTLLPFTVSQSEFTSLPTSIRGRSQLQSLNSLLTHLTSLHNAASMLKTSNASQFWSVKDLEGKGFKVTGKTGGDVLRGLEKLGRVEVCKREGVRLCV</sequence>
<dbReference type="GO" id="GO:0008017">
    <property type="term" value="F:microtubule binding"/>
    <property type="evidence" value="ECO:0007669"/>
    <property type="project" value="InterPro"/>
</dbReference>
<evidence type="ECO:0000256" key="5">
    <source>
        <dbReference type="ARBA" id="ARBA00022490"/>
    </source>
</evidence>
<dbReference type="EMBL" id="BRXW01000119">
    <property type="protein sequence ID" value="GMI08077.1"/>
    <property type="molecule type" value="Genomic_DNA"/>
</dbReference>
<keyword evidence="9" id="KW-0995">Kinetochore</keyword>
<protein>
    <recommendedName>
        <fullName evidence="13">Protein FAM33A</fullName>
    </recommendedName>
</protein>
<dbReference type="AlphaFoldDB" id="A0A9W7CKE2"/>
<dbReference type="GO" id="GO:0007059">
    <property type="term" value="P:chromosome segregation"/>
    <property type="evidence" value="ECO:0007669"/>
    <property type="project" value="InterPro"/>
</dbReference>
<evidence type="ECO:0000256" key="2">
    <source>
        <dbReference type="ARBA" id="ARBA00004629"/>
    </source>
</evidence>
<evidence type="ECO:0000256" key="7">
    <source>
        <dbReference type="ARBA" id="ARBA00022701"/>
    </source>
</evidence>
<keyword evidence="4" id="KW-0158">Chromosome</keyword>
<dbReference type="Proteomes" id="UP001165122">
    <property type="component" value="Unassembled WGS sequence"/>
</dbReference>
<evidence type="ECO:0000256" key="9">
    <source>
        <dbReference type="ARBA" id="ARBA00022838"/>
    </source>
</evidence>
<dbReference type="GO" id="GO:0005876">
    <property type="term" value="C:spindle microtubule"/>
    <property type="evidence" value="ECO:0007669"/>
    <property type="project" value="InterPro"/>
</dbReference>
<evidence type="ECO:0000256" key="3">
    <source>
        <dbReference type="ARBA" id="ARBA00010684"/>
    </source>
</evidence>
<evidence type="ECO:0000256" key="1">
    <source>
        <dbReference type="ARBA" id="ARBA00004186"/>
    </source>
</evidence>
<keyword evidence="6" id="KW-0132">Cell division</keyword>
<evidence type="ECO:0000256" key="13">
    <source>
        <dbReference type="ARBA" id="ARBA00029651"/>
    </source>
</evidence>
<evidence type="ECO:0000256" key="10">
    <source>
        <dbReference type="ARBA" id="ARBA00023212"/>
    </source>
</evidence>
<gene>
    <name evidence="15" type="ORF">TrLO_g14286</name>
</gene>
<evidence type="ECO:0000256" key="8">
    <source>
        <dbReference type="ARBA" id="ARBA00022776"/>
    </source>
</evidence>
<evidence type="ECO:0000256" key="12">
    <source>
        <dbReference type="ARBA" id="ARBA00023328"/>
    </source>
</evidence>
<dbReference type="Gene3D" id="6.10.250.1380">
    <property type="match status" value="1"/>
</dbReference>
<dbReference type="PANTHER" id="PTHR32017">
    <property type="entry name" value="SPINDLE AND KINETOCHORE-ASSOCIATED PROTEIN 2"/>
    <property type="match status" value="1"/>
</dbReference>
<feature type="domain" description="Ska2 N-terminal" evidence="14">
    <location>
        <begin position="2"/>
        <end position="100"/>
    </location>
</feature>
<name>A0A9W7CKE2_9STRA</name>
<comment type="caution">
    <text evidence="15">The sequence shown here is derived from an EMBL/GenBank/DDBJ whole genome shotgun (WGS) entry which is preliminary data.</text>
</comment>
<dbReference type="InterPro" id="IPR026762">
    <property type="entry name" value="Ska2"/>
</dbReference>
<keyword evidence="12" id="KW-0137">Centromere</keyword>
<proteinExistence type="inferred from homology"/>
<organism evidence="15 16">
    <name type="scientific">Triparma laevis f. longispina</name>
    <dbReference type="NCBI Taxonomy" id="1714387"/>
    <lineage>
        <taxon>Eukaryota</taxon>
        <taxon>Sar</taxon>
        <taxon>Stramenopiles</taxon>
        <taxon>Ochrophyta</taxon>
        <taxon>Bolidophyceae</taxon>
        <taxon>Parmales</taxon>
        <taxon>Triparmaceae</taxon>
        <taxon>Triparma</taxon>
    </lineage>
</organism>